<dbReference type="Gene3D" id="1.20.140.50">
    <property type="entry name" value="alix/aip1 like domains"/>
    <property type="match status" value="1"/>
</dbReference>
<feature type="region of interest" description="Disordered" evidence="6">
    <location>
        <begin position="1770"/>
        <end position="1809"/>
    </location>
</feature>
<dbReference type="OrthoDB" id="10266451at2759"/>
<feature type="compositionally biased region" description="Polar residues" evidence="6">
    <location>
        <begin position="956"/>
        <end position="1011"/>
    </location>
</feature>
<dbReference type="InterPro" id="IPR029021">
    <property type="entry name" value="Prot-tyrosine_phosphatase-like"/>
</dbReference>
<dbReference type="InterPro" id="IPR025304">
    <property type="entry name" value="ALIX_V_dom"/>
</dbReference>
<evidence type="ECO:0000313" key="10">
    <source>
        <dbReference type="EMBL" id="CAC5365468.1"/>
    </source>
</evidence>
<dbReference type="EC" id="3.1.3.48" evidence="10"/>
<feature type="compositionally biased region" description="Low complexity" evidence="6">
    <location>
        <begin position="1209"/>
        <end position="1220"/>
    </location>
</feature>
<dbReference type="GO" id="GO:0045022">
    <property type="term" value="P:early endosome to late endosome transport"/>
    <property type="evidence" value="ECO:0007669"/>
    <property type="project" value="TreeGrafter"/>
</dbReference>
<feature type="compositionally biased region" description="Basic and acidic residues" evidence="6">
    <location>
        <begin position="1770"/>
        <end position="1782"/>
    </location>
</feature>
<dbReference type="InterPro" id="IPR000242">
    <property type="entry name" value="PTP_cat"/>
</dbReference>
<evidence type="ECO:0000313" key="11">
    <source>
        <dbReference type="Proteomes" id="UP000507470"/>
    </source>
</evidence>
<feature type="region of interest" description="Disordered" evidence="6">
    <location>
        <begin position="1529"/>
        <end position="1565"/>
    </location>
</feature>
<keyword evidence="5" id="KW-0175">Coiled coil</keyword>
<evidence type="ECO:0000259" key="9">
    <source>
        <dbReference type="PROSITE" id="PS51180"/>
    </source>
</evidence>
<dbReference type="CDD" id="cd09234">
    <property type="entry name" value="V_HD-PTP_like"/>
    <property type="match status" value="1"/>
</dbReference>
<feature type="region of interest" description="Disordered" evidence="6">
    <location>
        <begin position="707"/>
        <end position="744"/>
    </location>
</feature>
<organism evidence="10 11">
    <name type="scientific">Mytilus coruscus</name>
    <name type="common">Sea mussel</name>
    <dbReference type="NCBI Taxonomy" id="42192"/>
    <lineage>
        <taxon>Eukaryota</taxon>
        <taxon>Metazoa</taxon>
        <taxon>Spiralia</taxon>
        <taxon>Lophotrochozoa</taxon>
        <taxon>Mollusca</taxon>
        <taxon>Bivalvia</taxon>
        <taxon>Autobranchia</taxon>
        <taxon>Pteriomorphia</taxon>
        <taxon>Mytilida</taxon>
        <taxon>Mytiloidea</taxon>
        <taxon>Mytilidae</taxon>
        <taxon>Mytilinae</taxon>
        <taxon>Mytilus</taxon>
    </lineage>
</organism>
<dbReference type="Gene3D" id="1.25.40.280">
    <property type="entry name" value="alix/aip1 like domains"/>
    <property type="match status" value="1"/>
</dbReference>
<dbReference type="InterPro" id="IPR016130">
    <property type="entry name" value="Tyr_Pase_AS"/>
</dbReference>
<feature type="compositionally biased region" description="Low complexity" evidence="6">
    <location>
        <begin position="1251"/>
        <end position="1274"/>
    </location>
</feature>
<feature type="region of interest" description="Disordered" evidence="6">
    <location>
        <begin position="2298"/>
        <end position="2352"/>
    </location>
</feature>
<dbReference type="Gene3D" id="3.90.190.10">
    <property type="entry name" value="Protein tyrosine phosphatase superfamily"/>
    <property type="match status" value="1"/>
</dbReference>
<dbReference type="PRINTS" id="PR00700">
    <property type="entry name" value="PRTYPHPHTASE"/>
</dbReference>
<evidence type="ECO:0000256" key="4">
    <source>
        <dbReference type="ARBA" id="ARBA00022753"/>
    </source>
</evidence>
<dbReference type="PANTHER" id="PTHR23030:SF30">
    <property type="entry name" value="TYROSINE-PROTEIN PHOSPHATASE NON-RECEPTOR TYPE 23"/>
    <property type="match status" value="1"/>
</dbReference>
<dbReference type="SMART" id="SM00194">
    <property type="entry name" value="PTPc"/>
    <property type="match status" value="1"/>
</dbReference>
<dbReference type="Pfam" id="PF13949">
    <property type="entry name" value="ALIX_LYPXL_bnd"/>
    <property type="match status" value="1"/>
</dbReference>
<dbReference type="GO" id="GO:0004725">
    <property type="term" value="F:protein tyrosine phosphatase activity"/>
    <property type="evidence" value="ECO:0007669"/>
    <property type="project" value="UniProtKB-EC"/>
</dbReference>
<evidence type="ECO:0000256" key="1">
    <source>
        <dbReference type="ARBA" id="ARBA00004177"/>
    </source>
</evidence>
<dbReference type="Pfam" id="PF03097">
    <property type="entry name" value="BRO1"/>
    <property type="match status" value="1"/>
</dbReference>
<feature type="compositionally biased region" description="Polar residues" evidence="6">
    <location>
        <begin position="1181"/>
        <end position="1194"/>
    </location>
</feature>
<reference evidence="10 11" key="1">
    <citation type="submission" date="2020-06" db="EMBL/GenBank/DDBJ databases">
        <authorList>
            <person name="Li R."/>
            <person name="Bekaert M."/>
        </authorList>
    </citation>
    <scope>NUCLEOTIDE SEQUENCE [LARGE SCALE GENOMIC DNA]</scope>
    <source>
        <strain evidence="11">wild</strain>
    </source>
</reference>
<feature type="compositionally biased region" description="Polar residues" evidence="6">
    <location>
        <begin position="1660"/>
        <end position="1680"/>
    </location>
</feature>
<feature type="region of interest" description="Disordered" evidence="6">
    <location>
        <begin position="807"/>
        <end position="827"/>
    </location>
</feature>
<dbReference type="GO" id="GO:0043328">
    <property type="term" value="P:protein transport to vacuole involved in ubiquitin-dependent protein catabolic process via the multivesicular body sorting pathway"/>
    <property type="evidence" value="ECO:0007669"/>
    <property type="project" value="TreeGrafter"/>
</dbReference>
<dbReference type="GO" id="GO:0005768">
    <property type="term" value="C:endosome"/>
    <property type="evidence" value="ECO:0007669"/>
    <property type="project" value="UniProtKB-SubCell"/>
</dbReference>
<dbReference type="PROSITE" id="PS51180">
    <property type="entry name" value="BRO1"/>
    <property type="match status" value="1"/>
</dbReference>
<dbReference type="Gene3D" id="1.20.120.560">
    <property type="entry name" value="alix/aip1 in complex with the ypdl late domain"/>
    <property type="match status" value="1"/>
</dbReference>
<dbReference type="SMART" id="SM00404">
    <property type="entry name" value="PTPc_motif"/>
    <property type="match status" value="1"/>
</dbReference>
<feature type="compositionally biased region" description="Polar residues" evidence="6">
    <location>
        <begin position="1458"/>
        <end position="1477"/>
    </location>
</feature>
<dbReference type="PANTHER" id="PTHR23030">
    <property type="entry name" value="PCD6 INTERACTING PROTEIN-RELATED"/>
    <property type="match status" value="1"/>
</dbReference>
<comment type="subcellular location">
    <subcellularLocation>
        <location evidence="2">Cytoplasm</location>
    </subcellularLocation>
    <subcellularLocation>
        <location evidence="1">Endosome</location>
    </subcellularLocation>
</comment>
<dbReference type="SMART" id="SM01041">
    <property type="entry name" value="BRO1"/>
    <property type="match status" value="1"/>
</dbReference>
<feature type="compositionally biased region" description="Polar residues" evidence="6">
    <location>
        <begin position="1221"/>
        <end position="1250"/>
    </location>
</feature>
<feature type="compositionally biased region" description="Low complexity" evidence="6">
    <location>
        <begin position="1620"/>
        <end position="1659"/>
    </location>
</feature>
<evidence type="ECO:0000256" key="3">
    <source>
        <dbReference type="ARBA" id="ARBA00022490"/>
    </source>
</evidence>
<protein>
    <submittedName>
        <fullName evidence="10">PTPN23</fullName>
        <ecNumber evidence="10">3.1.3.48</ecNumber>
    </submittedName>
</protein>
<dbReference type="PROSITE" id="PS00383">
    <property type="entry name" value="TYR_PHOSPHATASE_1"/>
    <property type="match status" value="1"/>
</dbReference>
<dbReference type="PROSITE" id="PS50056">
    <property type="entry name" value="TYR_PHOSPHATASE_2"/>
    <property type="match status" value="1"/>
</dbReference>
<feature type="domain" description="Tyrosine-protein phosphatase" evidence="7">
    <location>
        <begin position="1938"/>
        <end position="2171"/>
    </location>
</feature>
<keyword evidence="11" id="KW-1185">Reference proteome</keyword>
<feature type="compositionally biased region" description="Polar residues" evidence="6">
    <location>
        <begin position="898"/>
        <end position="939"/>
    </location>
</feature>
<feature type="region of interest" description="Disordered" evidence="6">
    <location>
        <begin position="1088"/>
        <end position="1517"/>
    </location>
</feature>
<dbReference type="InterPro" id="IPR000387">
    <property type="entry name" value="Tyr_Pase_dom"/>
</dbReference>
<name>A0A6J8AFB8_MYTCO</name>
<evidence type="ECO:0000256" key="5">
    <source>
        <dbReference type="SAM" id="Coils"/>
    </source>
</evidence>
<dbReference type="InterPro" id="IPR003595">
    <property type="entry name" value="Tyr_Pase_cat"/>
</dbReference>
<feature type="compositionally biased region" description="Polar residues" evidence="6">
    <location>
        <begin position="855"/>
        <end position="882"/>
    </location>
</feature>
<feature type="compositionally biased region" description="Low complexity" evidence="6">
    <location>
        <begin position="1346"/>
        <end position="1370"/>
    </location>
</feature>
<feature type="compositionally biased region" description="Polar residues" evidence="6">
    <location>
        <begin position="1371"/>
        <end position="1396"/>
    </location>
</feature>
<sequence>MEAVPRMPMLSFELKQCPEYVDFGPVLKQYIKNHYGEDPAHYNKACSDLEQLRQSAVHVSHDFMGCSTLKKYYAQLQFLQGRFPMGEEGECGINFTWEDVFLGREVTIPDVKFEQACILYNIGALHSILGSIETRQSADGMKVSCTHFQCAAWAFEYLRDHFGSSNLSVDMSHEVLTFQVHLMLAQAQECILEKSMIDSRKNTITAKVSAQVVEFYRTVIKSLQTENMDAILGSRKYKDWKKRAELKILFYEVITNYYMGRNSEEQEKFGECVAYYTLSYDKLKEAIKMAKSESSDIQESLRFTNDVVGGKYQSAKKDNDYVYHEKIPAGDTLLEVKGASLVKGIPFNWNDPEVSGTDIFQKLVPMSAHEASSMYSEEKAKLMRTVGAEIEEKNVALLQFMSSLNLDPSKLNFEPERLPQDLLEKCAAVSVRPNAIKDLVDAMGAVSNTATDVELAIQEINDLIENDVKEDEEFQKQFGKRSQNPMLPEIKKDCDRFQEGHKKGNQSNVDLHKAMNTHITNLKLLAGPLEDIKNHLPSLERDRDPESEAVVKELQRLLDKVDEMKNQRAMLEEQFRKQVKEDDITNQIVAQDGGSNTMVMFEEQLKKHDKQIGYIHQNLDAQNNILRALTDVNARYATTRRATADTITRREATIEGLKNSYDVYEDLLAKSQKGLDFYKKLESNINRLLERCRGICKQQAEERQQIIDRLKPKEPPVRPATQKQADSTSMLQGPGSALPYGPTDFSVSPGGVLPGSTSGPIGPMPDLHASLPGFEGPKLKDYLPFMKPKTFGKGRVATGSLPSSLISSPVHLPPGPDSLPASPLQGLSDEDIRKLGITDPKVLAMIRAHSLPPVTGSTQQPSGIGGYQQPTGSYPSPSQSPSLHGGMPGTVRFDRSTKPTAYSQNLGPHGLSQPQQNMVQPSVPQSTTGYNMGQPQSAMSPGIPQMQGGFGPNAGYPSTNDLPQMPPSTSAGQQTPGPNQSFVSQVAPNQSNYQPTQDQPVSNPGYTTGNIGQQQVQTGQRVPQTNVVSSTVQQGQTSGTQQQYVPSGHPAQSGMAPPGYGIALQDRMNQIPSSGQQSFMAQTNTTTYNQPSAQRSSHGQVPSTQRMPPHPQNVSQQSTYMPQQTMTSQPSQSQGQMYQQGQMGQGQNQQSQNYQGNFPPQSQGQLPQQQSQQQWLPTAVPGTNQYIQSGQQPPIQHAQDQRFQQPIASQQQTPGQPSGQRFQQPNVGPQQMFQTSQRFPQENISQEQQVQRFQQPNASQQQNQYYGQQPSNQQGQGGPQSSGQYPPNQGQNTPVTFQTPPPQTQGQQPNVSQQQSQYYGQQSSIQQGQGGPQSSVQYPANQGQNTPVTSQTPPPQTQVQQPNLSQQQNQFYGQQPSNQQCQGGPGSSVQYPPNQGQNTQVTSQTPPQQSKMSSSQLTQFSQQQSIPQQFGQQPQNQQQSTPQQFGQQSLQQPLNGYRGQQTTMSGNASAQMSQTGPGQMQYMSNQSSQSYSRGQPVQPMSGQLTQQTPSIQGFGSQQGNQLLGQQVAQTTNKANTGQQIPRQPGPQFHHGTQPQMPQTSSTYGRFGLQPQLQQSSSLSQVPQQIQAMQPGMSQQSGFIQQGQTMTTISNITPQNKGSIQQQQGQAMTAVAQSGPQPVGNSQQQGQTQVSQQQYHSSVPPTSNVQLQPSVSMTSQHQGYPTVQQQTTNQQMQRPLSGQSQMSQTLPQKGTPQPSYSSTIQQMNPLSPPDILPQPILPSPMKPVTEIQSSFQEVTMETKTPSIQNVTELETTSKMEFHTRARESPIIQRKQPEKSHSRSNSNTSQSDFKLLSRKHSCSSIGSSLDDILSSSPVDSTHEPPDSVLTPKVLTAQEIAQQKEDAILKGNLARQFSKDPYPDSSKMDKFVAETEKLAKFVESLDKATCSGPSHLDIAWKEVTEDYDIHGKKHSMAIGRCYPMKNRDQDVLPYDVSRVLLTSHKDDYINASWINDLAESCPKFIATQAPLHSTMFDFWLMVYEQGSEVIVMLSSEVENKDTKKFPEYWPPEKGKLTHHGPITLTLQSLKDTQLWTERIIYLQHQQTKTGRTIVHLQYKNWPVSGFPEKVPSVLQFINEVHNFYRQQRSLLKPVMVHCSNGIGRTGTFLMIYTGMQEIDHGNGIINVQTVGKKMLQQRRYVIREKSQLKFCYGAILYHAQDILAKQGILVHKASFGDKLPHPGEKSYQWTPTDDVIFGACSINDLKSNVEKLGLHLGISNQHSSPKKTVIPKQEVSSEEVDEQQKHFLPSKTEDQKMEGTLISSLPGCCSKNRCGKTECGYVGSESEKITGSPIHKIRSREGSPKPSSLHGSHEGSPKLQSLMDLQNPSSFTLGSDGGKKKITKASFLEKTSGLSDNLDSDDPFSSIDPLWTMKK</sequence>
<feature type="compositionally biased region" description="Polar residues" evidence="6">
    <location>
        <begin position="2336"/>
        <end position="2346"/>
    </location>
</feature>
<gene>
    <name evidence="10" type="ORF">MCOR_6140</name>
</gene>
<feature type="compositionally biased region" description="Polar residues" evidence="6">
    <location>
        <begin position="1088"/>
        <end position="1120"/>
    </location>
</feature>
<feature type="compositionally biased region" description="Low complexity" evidence="6">
    <location>
        <begin position="1478"/>
        <end position="1495"/>
    </location>
</feature>
<feature type="region of interest" description="Disordered" evidence="6">
    <location>
        <begin position="2364"/>
        <end position="2388"/>
    </location>
</feature>
<dbReference type="PROSITE" id="PS50055">
    <property type="entry name" value="TYR_PHOSPHATASE_PTP"/>
    <property type="match status" value="1"/>
</dbReference>
<feature type="domain" description="Tyrosine specific protein phosphatases" evidence="8">
    <location>
        <begin position="2087"/>
        <end position="2162"/>
    </location>
</feature>
<feature type="compositionally biased region" description="Polar residues" evidence="6">
    <location>
        <begin position="1530"/>
        <end position="1541"/>
    </location>
</feature>
<evidence type="ECO:0000259" key="8">
    <source>
        <dbReference type="PROSITE" id="PS50056"/>
    </source>
</evidence>
<feature type="compositionally biased region" description="Polar residues" evidence="6">
    <location>
        <begin position="1550"/>
        <end position="1563"/>
    </location>
</feature>
<keyword evidence="3" id="KW-0963">Cytoplasm</keyword>
<keyword evidence="4" id="KW-0967">Endosome</keyword>
<proteinExistence type="predicted"/>
<dbReference type="Proteomes" id="UP000507470">
    <property type="component" value="Unassembled WGS sequence"/>
</dbReference>
<dbReference type="GO" id="GO:0032456">
    <property type="term" value="P:endocytic recycling"/>
    <property type="evidence" value="ECO:0007669"/>
    <property type="project" value="TreeGrafter"/>
</dbReference>
<accession>A0A6J8AFB8</accession>
<feature type="compositionally biased region" description="Polar residues" evidence="6">
    <location>
        <begin position="1498"/>
        <end position="1511"/>
    </location>
</feature>
<feature type="compositionally biased region" description="Low complexity" evidence="6">
    <location>
        <begin position="1681"/>
        <end position="1692"/>
    </location>
</feature>
<feature type="domain" description="BRO1" evidence="9">
    <location>
        <begin position="8"/>
        <end position="397"/>
    </location>
</feature>
<dbReference type="Pfam" id="PF00102">
    <property type="entry name" value="Y_phosphatase"/>
    <property type="match status" value="1"/>
</dbReference>
<feature type="compositionally biased region" description="Low complexity" evidence="6">
    <location>
        <begin position="1397"/>
        <end position="1455"/>
    </location>
</feature>
<feature type="compositionally biased region" description="Polar residues" evidence="6">
    <location>
        <begin position="1609"/>
        <end position="1619"/>
    </location>
</feature>
<feature type="compositionally biased region" description="Pro residues" evidence="6">
    <location>
        <begin position="1725"/>
        <end position="1737"/>
    </location>
</feature>
<dbReference type="EMBL" id="CACVKT020001125">
    <property type="protein sequence ID" value="CAC5365468.1"/>
    <property type="molecule type" value="Genomic_DNA"/>
</dbReference>
<feature type="region of interest" description="Disordered" evidence="6">
    <location>
        <begin position="1609"/>
        <end position="1737"/>
    </location>
</feature>
<feature type="compositionally biased region" description="Low complexity" evidence="6">
    <location>
        <begin position="1012"/>
        <end position="1043"/>
    </location>
</feature>
<feature type="region of interest" description="Disordered" evidence="6">
    <location>
        <begin position="852"/>
        <end position="1062"/>
    </location>
</feature>
<feature type="compositionally biased region" description="Basic and acidic residues" evidence="6">
    <location>
        <begin position="707"/>
        <end position="716"/>
    </location>
</feature>
<keyword evidence="10" id="KW-0378">Hydrolase</keyword>
<evidence type="ECO:0000256" key="6">
    <source>
        <dbReference type="SAM" id="MobiDB-lite"/>
    </source>
</evidence>
<feature type="compositionally biased region" description="Polar residues" evidence="6">
    <location>
        <begin position="1693"/>
        <end position="1724"/>
    </location>
</feature>
<feature type="coiled-coil region" evidence="5">
    <location>
        <begin position="547"/>
        <end position="581"/>
    </location>
</feature>
<evidence type="ECO:0000259" key="7">
    <source>
        <dbReference type="PROSITE" id="PS50055"/>
    </source>
</evidence>
<evidence type="ECO:0000256" key="2">
    <source>
        <dbReference type="ARBA" id="ARBA00004496"/>
    </source>
</evidence>
<feature type="compositionally biased region" description="Low complexity" evidence="6">
    <location>
        <begin position="1121"/>
        <end position="1177"/>
    </location>
</feature>
<dbReference type="InterPro" id="IPR004328">
    <property type="entry name" value="BRO1_dom"/>
</dbReference>
<feature type="compositionally biased region" description="Polar residues" evidence="6">
    <location>
        <begin position="721"/>
        <end position="731"/>
    </location>
</feature>
<dbReference type="SUPFAM" id="SSF52799">
    <property type="entry name" value="(Phosphotyrosine protein) phosphatases II"/>
    <property type="match status" value="1"/>
</dbReference>
<dbReference type="InterPro" id="IPR038499">
    <property type="entry name" value="BRO1_sf"/>
</dbReference>
<feature type="compositionally biased region" description="Low complexity" evidence="6">
    <location>
        <begin position="1281"/>
        <end position="1338"/>
    </location>
</feature>